<feature type="compositionally biased region" description="Basic residues" evidence="1">
    <location>
        <begin position="19"/>
        <end position="32"/>
    </location>
</feature>
<name>A0A0R3RPD9_9BILA</name>
<sequence length="67" mass="7186">MDHTSGGGDGGGVGGVGGGRHHRGRHRHFHHLPHARSVSRKSIICAVIWLLLSGLVMNCAEKLEKIE</sequence>
<protein>
    <submittedName>
        <fullName evidence="3">Uncharacterized protein</fullName>
    </submittedName>
</protein>
<organism evidence="2 3">
    <name type="scientific">Elaeophora elaphi</name>
    <dbReference type="NCBI Taxonomy" id="1147741"/>
    <lineage>
        <taxon>Eukaryota</taxon>
        <taxon>Metazoa</taxon>
        <taxon>Ecdysozoa</taxon>
        <taxon>Nematoda</taxon>
        <taxon>Chromadorea</taxon>
        <taxon>Rhabditida</taxon>
        <taxon>Spirurina</taxon>
        <taxon>Spiruromorpha</taxon>
        <taxon>Filarioidea</taxon>
        <taxon>Onchocercidae</taxon>
        <taxon>Elaeophora</taxon>
    </lineage>
</organism>
<dbReference type="WBParaSite" id="EEL_0000336601-mRNA-1">
    <property type="protein sequence ID" value="EEL_0000336601-mRNA-1"/>
    <property type="gene ID" value="EEL_0000336601"/>
</dbReference>
<evidence type="ECO:0000313" key="3">
    <source>
        <dbReference type="WBParaSite" id="EEL_0000336601-mRNA-1"/>
    </source>
</evidence>
<dbReference type="AlphaFoldDB" id="A0A0R3RPD9"/>
<keyword evidence="2" id="KW-1185">Reference proteome</keyword>
<feature type="region of interest" description="Disordered" evidence="1">
    <location>
        <begin position="1"/>
        <end position="32"/>
    </location>
</feature>
<feature type="compositionally biased region" description="Gly residues" evidence="1">
    <location>
        <begin position="1"/>
        <end position="18"/>
    </location>
</feature>
<dbReference type="Proteomes" id="UP000050640">
    <property type="component" value="Unplaced"/>
</dbReference>
<evidence type="ECO:0000313" key="2">
    <source>
        <dbReference type="Proteomes" id="UP000050640"/>
    </source>
</evidence>
<proteinExistence type="predicted"/>
<accession>A0A0R3RPD9</accession>
<reference evidence="3" key="1">
    <citation type="submission" date="2017-02" db="UniProtKB">
        <authorList>
            <consortium name="WormBaseParasite"/>
        </authorList>
    </citation>
    <scope>IDENTIFICATION</scope>
</reference>
<evidence type="ECO:0000256" key="1">
    <source>
        <dbReference type="SAM" id="MobiDB-lite"/>
    </source>
</evidence>